<feature type="region of interest" description="Disordered" evidence="1">
    <location>
        <begin position="797"/>
        <end position="824"/>
    </location>
</feature>
<evidence type="ECO:0000313" key="3">
    <source>
        <dbReference type="Proteomes" id="UP000030752"/>
    </source>
</evidence>
<dbReference type="InParanoid" id="W2RRP3"/>
<sequence>MSELDLKPPVRQTRTSLFRTQTRSSPINLPPSPSPTDSESESQKRNGTARPQRSCSVNHTVHKTFLEPICDDCLLAELGVSALRSNQDPEQPTEETHHSFHDKLIWESDVKIEVDHDGRQANREIDSIGHNHLLSEDTIILESNVEVRVSDVSSSSNLPIASQGLKPTPASSTPSFGDADSESSKPGARTRGRARSRTKQLRRMAIDVSREDLRLRISSRLPSFQREGLQHFKDELKRGRCDQTETRPGATESPTRATSQLPKNLVKRFTDAHGDTWLKAKDAAQELGRKMSRKSRSPRRVTRPRDTMTFGRHGQLIDNGDEKIVPLAKTSPGENLSCALSLQPPPRGDDVAPKSFNMHHNNPVARETNSSTDPDILSTSPNSVKTSVDSWQTHLAQDLTTPRLRKHVLVLPVPGTTTPAPLLNGRAKPLLDLPIDTYPSTSTSATAVSTSITSHHWRSLPSNGSNPFSHDSYEYSSASNPDTSSSKINTEDAQRRLLCVSTAPSIPTTATSTSFSIRTPPLHGQRLASLVNSEEFDDLDLYSTRVGNDNIEREMEMVGLTENPWRGPSMNTDEAYEAAMARHGESRVRSAASEEARVVSADSDPFRDSKASTTPRDPSYDDGITEPPAAVVPPPSRTVNQHFNNDSPQISFAARIAAPNSTAPEIMHHSPNPSPPTTPPVHTTTGTSTQLAFHALSTPFHHSLQPHCHSHHVRTIDSVLHSTSIAEEAPRPRSAPNGRSQGPGRRQAHPTITHLPVGSRAPEAPDDFALGASPTSLFSCVWLRWTCPGLDARTGPTADADADASLSGDSSDGPGARELARGNADAGAVASTDARGKAGGACGKVAGWSVKSCLCSGTVQLADGYRRGQQAYEMGNAYGLGKDNVNAKSKGTEKVNLDAECRSGAPVVRYVVGKRLCERCSADKKVVDDVGRDES</sequence>
<dbReference type="OrthoDB" id="4161069at2759"/>
<feature type="compositionally biased region" description="Polar residues" evidence="1">
    <location>
        <begin position="460"/>
        <end position="487"/>
    </location>
</feature>
<dbReference type="AlphaFoldDB" id="W2RRP3"/>
<dbReference type="GeneID" id="19974366"/>
<feature type="compositionally biased region" description="Polar residues" evidence="1">
    <location>
        <begin position="367"/>
        <end position="385"/>
    </location>
</feature>
<evidence type="ECO:0000256" key="1">
    <source>
        <dbReference type="SAM" id="MobiDB-lite"/>
    </source>
</evidence>
<feature type="compositionally biased region" description="Basic and acidic residues" evidence="1">
    <location>
        <begin position="587"/>
        <end position="597"/>
    </location>
</feature>
<gene>
    <name evidence="2" type="ORF">HMPREF1541_07027</name>
</gene>
<dbReference type="Proteomes" id="UP000030752">
    <property type="component" value="Unassembled WGS sequence"/>
</dbReference>
<feature type="region of interest" description="Disordered" evidence="1">
    <location>
        <begin position="365"/>
        <end position="385"/>
    </location>
</feature>
<feature type="compositionally biased region" description="Polar residues" evidence="1">
    <location>
        <begin position="45"/>
        <end position="55"/>
    </location>
</feature>
<evidence type="ECO:0000313" key="2">
    <source>
        <dbReference type="EMBL" id="ETN38985.1"/>
    </source>
</evidence>
<feature type="region of interest" description="Disordered" evidence="1">
    <location>
        <begin position="1"/>
        <end position="55"/>
    </location>
</feature>
<proteinExistence type="predicted"/>
<feature type="compositionally biased region" description="Low complexity" evidence="1">
    <location>
        <begin position="803"/>
        <end position="816"/>
    </location>
</feature>
<feature type="region of interest" description="Disordered" evidence="1">
    <location>
        <begin position="452"/>
        <end position="487"/>
    </location>
</feature>
<feature type="region of interest" description="Disordered" evidence="1">
    <location>
        <begin position="587"/>
        <end position="636"/>
    </location>
</feature>
<feature type="compositionally biased region" description="Basic residues" evidence="1">
    <location>
        <begin position="290"/>
        <end position="302"/>
    </location>
</feature>
<protein>
    <submittedName>
        <fullName evidence="2">Uncharacterized protein</fullName>
    </submittedName>
</protein>
<keyword evidence="3" id="KW-1185">Reference proteome</keyword>
<reference evidence="2 3" key="1">
    <citation type="submission" date="2013-03" db="EMBL/GenBank/DDBJ databases">
        <title>The Genome Sequence of Phialophora europaea CBS 101466.</title>
        <authorList>
            <consortium name="The Broad Institute Genomics Platform"/>
            <person name="Cuomo C."/>
            <person name="de Hoog S."/>
            <person name="Gorbushina A."/>
            <person name="Walker B."/>
            <person name="Young S.K."/>
            <person name="Zeng Q."/>
            <person name="Gargeya S."/>
            <person name="Fitzgerald M."/>
            <person name="Haas B."/>
            <person name="Abouelleil A."/>
            <person name="Allen A.W."/>
            <person name="Alvarado L."/>
            <person name="Arachchi H.M."/>
            <person name="Berlin A.M."/>
            <person name="Chapman S.B."/>
            <person name="Gainer-Dewar J."/>
            <person name="Goldberg J."/>
            <person name="Griggs A."/>
            <person name="Gujja S."/>
            <person name="Hansen M."/>
            <person name="Howarth C."/>
            <person name="Imamovic A."/>
            <person name="Ireland A."/>
            <person name="Larimer J."/>
            <person name="McCowan C."/>
            <person name="Murphy C."/>
            <person name="Pearson M."/>
            <person name="Poon T.W."/>
            <person name="Priest M."/>
            <person name="Roberts A."/>
            <person name="Saif S."/>
            <person name="Shea T."/>
            <person name="Sisk P."/>
            <person name="Sykes S."/>
            <person name="Wortman J."/>
            <person name="Nusbaum C."/>
            <person name="Birren B."/>
        </authorList>
    </citation>
    <scope>NUCLEOTIDE SEQUENCE [LARGE SCALE GENOMIC DNA]</scope>
    <source>
        <strain evidence="2 3">CBS 101466</strain>
    </source>
</reference>
<organism evidence="2 3">
    <name type="scientific">Cyphellophora europaea (strain CBS 101466)</name>
    <name type="common">Phialophora europaea</name>
    <dbReference type="NCBI Taxonomy" id="1220924"/>
    <lineage>
        <taxon>Eukaryota</taxon>
        <taxon>Fungi</taxon>
        <taxon>Dikarya</taxon>
        <taxon>Ascomycota</taxon>
        <taxon>Pezizomycotina</taxon>
        <taxon>Eurotiomycetes</taxon>
        <taxon>Chaetothyriomycetidae</taxon>
        <taxon>Chaetothyriales</taxon>
        <taxon>Cyphellophoraceae</taxon>
        <taxon>Cyphellophora</taxon>
    </lineage>
</organism>
<name>W2RRP3_CYPE1</name>
<accession>W2RRP3</accession>
<feature type="compositionally biased region" description="Basic residues" evidence="1">
    <location>
        <begin position="188"/>
        <end position="200"/>
    </location>
</feature>
<dbReference type="eggNOG" id="ENOG502T5FS">
    <property type="taxonomic scope" value="Eukaryota"/>
</dbReference>
<feature type="region of interest" description="Disordered" evidence="1">
    <location>
        <begin position="726"/>
        <end position="768"/>
    </location>
</feature>
<feature type="region of interest" description="Disordered" evidence="1">
    <location>
        <begin position="286"/>
        <end position="319"/>
    </location>
</feature>
<dbReference type="VEuPathDB" id="FungiDB:HMPREF1541_07027"/>
<feature type="region of interest" description="Disordered" evidence="1">
    <location>
        <begin position="154"/>
        <end position="200"/>
    </location>
</feature>
<feature type="region of interest" description="Disordered" evidence="1">
    <location>
        <begin position="663"/>
        <end position="687"/>
    </location>
</feature>
<dbReference type="EMBL" id="KB822722">
    <property type="protein sequence ID" value="ETN38985.1"/>
    <property type="molecule type" value="Genomic_DNA"/>
</dbReference>
<dbReference type="HOGENOM" id="CLU_313299_0_0_1"/>
<feature type="compositionally biased region" description="Polar residues" evidence="1">
    <location>
        <begin position="12"/>
        <end position="23"/>
    </location>
</feature>
<dbReference type="RefSeq" id="XP_008719574.1">
    <property type="nucleotide sequence ID" value="XM_008721352.1"/>
</dbReference>